<dbReference type="Proteomes" id="UP000639859">
    <property type="component" value="Unassembled WGS sequence"/>
</dbReference>
<dbReference type="Pfam" id="PF01726">
    <property type="entry name" value="LexA_DNA_bind"/>
    <property type="match status" value="1"/>
</dbReference>
<dbReference type="InterPro" id="IPR036388">
    <property type="entry name" value="WH-like_DNA-bd_sf"/>
</dbReference>
<name>A0ABS0SUN8_9CAUL</name>
<dbReference type="EMBL" id="JADWOX010000001">
    <property type="protein sequence ID" value="MBI1682357.1"/>
    <property type="molecule type" value="Genomic_DNA"/>
</dbReference>
<evidence type="ECO:0000313" key="2">
    <source>
        <dbReference type="EMBL" id="MBI1682357.1"/>
    </source>
</evidence>
<dbReference type="RefSeq" id="WP_198574313.1">
    <property type="nucleotide sequence ID" value="NZ_JADWOX010000001.1"/>
</dbReference>
<organism evidence="2 3">
    <name type="scientific">Caulobacter hibisci</name>
    <dbReference type="NCBI Taxonomy" id="2035993"/>
    <lineage>
        <taxon>Bacteria</taxon>
        <taxon>Pseudomonadati</taxon>
        <taxon>Pseudomonadota</taxon>
        <taxon>Alphaproteobacteria</taxon>
        <taxon>Caulobacterales</taxon>
        <taxon>Caulobacteraceae</taxon>
        <taxon>Caulobacter</taxon>
    </lineage>
</organism>
<protein>
    <recommendedName>
        <fullName evidence="1">LexA repressor DNA-binding domain-containing protein</fullName>
    </recommendedName>
</protein>
<dbReference type="SUPFAM" id="SSF46785">
    <property type="entry name" value="Winged helix' DNA-binding domain"/>
    <property type="match status" value="1"/>
</dbReference>
<reference evidence="2 3" key="1">
    <citation type="submission" date="2020-11" db="EMBL/GenBank/DDBJ databases">
        <title>genome sequence of strain KACC 18849.</title>
        <authorList>
            <person name="Gao J."/>
            <person name="Zhang X."/>
        </authorList>
    </citation>
    <scope>NUCLEOTIDE SEQUENCE [LARGE SCALE GENOMIC DNA]</scope>
    <source>
        <strain evidence="2 3">KACC 18849</strain>
    </source>
</reference>
<sequence length="102" mass="11181">MTPFQASVLAAIRDLTRDEISPSVRDIGVHVGAGVSSVHAALVLLEQRGVIKREGRRSITILKAGPTRDQMERWTDGEVRRVALALHEISRERGLGRVMVSA</sequence>
<gene>
    <name evidence="2" type="ORF">I4Q42_01600</name>
</gene>
<feature type="domain" description="LexA repressor DNA-binding" evidence="1">
    <location>
        <begin position="2"/>
        <end position="57"/>
    </location>
</feature>
<comment type="caution">
    <text evidence="2">The sequence shown here is derived from an EMBL/GenBank/DDBJ whole genome shotgun (WGS) entry which is preliminary data.</text>
</comment>
<proteinExistence type="predicted"/>
<accession>A0ABS0SUN8</accession>
<dbReference type="InterPro" id="IPR006199">
    <property type="entry name" value="LexA_DNA-bd_dom"/>
</dbReference>
<dbReference type="InterPro" id="IPR036390">
    <property type="entry name" value="WH_DNA-bd_sf"/>
</dbReference>
<evidence type="ECO:0000259" key="1">
    <source>
        <dbReference type="Pfam" id="PF01726"/>
    </source>
</evidence>
<dbReference type="Gene3D" id="1.10.10.10">
    <property type="entry name" value="Winged helix-like DNA-binding domain superfamily/Winged helix DNA-binding domain"/>
    <property type="match status" value="1"/>
</dbReference>
<evidence type="ECO:0000313" key="3">
    <source>
        <dbReference type="Proteomes" id="UP000639859"/>
    </source>
</evidence>
<keyword evidence="3" id="KW-1185">Reference proteome</keyword>